<dbReference type="Proteomes" id="UP000886787">
    <property type="component" value="Unassembled WGS sequence"/>
</dbReference>
<feature type="transmembrane region" description="Helical" evidence="1">
    <location>
        <begin position="246"/>
        <end position="263"/>
    </location>
</feature>
<comment type="caution">
    <text evidence="2">The sequence shown here is derived from an EMBL/GenBank/DDBJ whole genome shotgun (WGS) entry which is preliminary data.</text>
</comment>
<feature type="transmembrane region" description="Helical" evidence="1">
    <location>
        <begin position="351"/>
        <end position="375"/>
    </location>
</feature>
<name>A0A9D0ZHI8_9FIRM</name>
<accession>A0A9D0ZHI8</accession>
<keyword evidence="1" id="KW-0472">Membrane</keyword>
<organism evidence="2 3">
    <name type="scientific">Candidatus Scatavimonas merdigallinarum</name>
    <dbReference type="NCBI Taxonomy" id="2840914"/>
    <lineage>
        <taxon>Bacteria</taxon>
        <taxon>Bacillati</taxon>
        <taxon>Bacillota</taxon>
        <taxon>Clostridia</taxon>
        <taxon>Eubacteriales</taxon>
        <taxon>Oscillospiraceae</taxon>
        <taxon>Oscillospiraceae incertae sedis</taxon>
        <taxon>Candidatus Scatavimonas</taxon>
    </lineage>
</organism>
<protein>
    <submittedName>
        <fullName evidence="2">ABC transporter permease</fullName>
    </submittedName>
</protein>
<reference evidence="2" key="2">
    <citation type="journal article" date="2021" name="PeerJ">
        <title>Extensive microbial diversity within the chicken gut microbiome revealed by metagenomics and culture.</title>
        <authorList>
            <person name="Gilroy R."/>
            <person name="Ravi A."/>
            <person name="Getino M."/>
            <person name="Pursley I."/>
            <person name="Horton D.L."/>
            <person name="Alikhan N.F."/>
            <person name="Baker D."/>
            <person name="Gharbi K."/>
            <person name="Hall N."/>
            <person name="Watson M."/>
            <person name="Adriaenssens E.M."/>
            <person name="Foster-Nyarko E."/>
            <person name="Jarju S."/>
            <person name="Secka A."/>
            <person name="Antonio M."/>
            <person name="Oren A."/>
            <person name="Chaudhuri R.R."/>
            <person name="La Ragione R."/>
            <person name="Hildebrand F."/>
            <person name="Pallen M.J."/>
        </authorList>
    </citation>
    <scope>NUCLEOTIDE SEQUENCE</scope>
    <source>
        <strain evidence="2">ChiSjej1B19-3389</strain>
    </source>
</reference>
<evidence type="ECO:0000313" key="2">
    <source>
        <dbReference type="EMBL" id="HIQ80409.1"/>
    </source>
</evidence>
<evidence type="ECO:0000313" key="3">
    <source>
        <dbReference type="Proteomes" id="UP000886787"/>
    </source>
</evidence>
<gene>
    <name evidence="2" type="ORF">IAD32_03900</name>
</gene>
<reference evidence="2" key="1">
    <citation type="submission" date="2020-10" db="EMBL/GenBank/DDBJ databases">
        <authorList>
            <person name="Gilroy R."/>
        </authorList>
    </citation>
    <scope>NUCLEOTIDE SEQUENCE</scope>
    <source>
        <strain evidence="2">ChiSjej1B19-3389</strain>
    </source>
</reference>
<keyword evidence="1" id="KW-1133">Transmembrane helix</keyword>
<sequence>MTSTISCNKKVSPFSSIYWWSLRKNMASAIVYAVLLLFSYPLLIFMYKIFNNSSKEIQNGFLEGCAALVFPVITGGIAILFTLLVAVFMFSYMHKKRSVDVFGALPVTRRTLFFSRYFTGISILLVPFLLCMGLSMLLSIQSFEAVQQLWRSSVTILVSVVVAYTFTAFVAVCCGTTADMVISVLAINGLYPLMVLMCQVISNSTIPGVTSSFNLPAVVYTALSPYSSGIVNAVMDPALTESGAQFLWWFVLLALSIAGCIAVSRKRKAECAQAGFALRLLPVLVRAIACTVAGLVFALVFSSFSFGVNAQNSVLNHYIWFFLGLMIGSFIAHLILTFIYNRGSRGFLKSLISYGVLILVIGAAYMIVSTGMFGMDLYVPQPQQVKQVQFKVNGPENFFLSGADEELFAVYTEQEDIEKVVRVHTSITDNLRERAGYPYAMSLGAFGYMENEAPLFYDVIIKYTLENGCVVERAYSNFTFDSREIAPEVLAVIESQAYKEQTVPILIYDDSSIRSVIAYGSNMTEEAYTVADREQIIGIASALRKDILDDQNVNTSNEETADDAEKTCISVDFCYDIPEEKDASGKVIQTRTQYFNISITEDYKNTWEALDRYHLLPAQ</sequence>
<feature type="transmembrane region" description="Helical" evidence="1">
    <location>
        <begin position="70"/>
        <end position="93"/>
    </location>
</feature>
<feature type="transmembrane region" description="Helical" evidence="1">
    <location>
        <begin position="114"/>
        <end position="140"/>
    </location>
</feature>
<feature type="transmembrane region" description="Helical" evidence="1">
    <location>
        <begin position="318"/>
        <end position="339"/>
    </location>
</feature>
<dbReference type="AlphaFoldDB" id="A0A9D0ZHI8"/>
<feature type="transmembrane region" description="Helical" evidence="1">
    <location>
        <begin position="283"/>
        <end position="306"/>
    </location>
</feature>
<dbReference type="EMBL" id="DVFW01000021">
    <property type="protein sequence ID" value="HIQ80409.1"/>
    <property type="molecule type" value="Genomic_DNA"/>
</dbReference>
<feature type="transmembrane region" description="Helical" evidence="1">
    <location>
        <begin position="29"/>
        <end position="50"/>
    </location>
</feature>
<proteinExistence type="predicted"/>
<evidence type="ECO:0000256" key="1">
    <source>
        <dbReference type="SAM" id="Phobius"/>
    </source>
</evidence>
<feature type="transmembrane region" description="Helical" evidence="1">
    <location>
        <begin position="181"/>
        <end position="202"/>
    </location>
</feature>
<feature type="transmembrane region" description="Helical" evidence="1">
    <location>
        <begin position="152"/>
        <end position="174"/>
    </location>
</feature>
<keyword evidence="1" id="KW-0812">Transmembrane</keyword>